<evidence type="ECO:0000259" key="1">
    <source>
        <dbReference type="Pfam" id="PF13304"/>
    </source>
</evidence>
<sequence length="365" mass="42664">MLKRFEVKGFKNFKDTLIIDFTDVRDYKFNKECITDDLIGKMVVYGKNSVGKSNLGLAVFDVVTHLFSRKVNSDLYTYYLNSETDISEADFIYTFQFGDDEVWYHYKKNEKQELLYEEVVVNGDMFFRYDLTNGEGDYGDAFKEVAGSLKFKNLNVESVLSYVSNNVPLESDHPLSMLLSYVNSMLWFNCSDEDFIGYKFKRTDYYDFLKDDALRNEFQEFLHDAGVNENLDIKKEPDGTMALYFDTARPMPFFKVASSGTKALYTFFYWYKTAKNVSLLFIDEFDAFYHYELAESIVKLLEKMPKTQVILTSHNTNLLTNRIMRPDCYFILSDNKLTSFANATNRELREGHNLEKLYKSGEFDG</sequence>
<feature type="domain" description="ATPase AAA-type core" evidence="1">
    <location>
        <begin position="42"/>
        <end position="319"/>
    </location>
</feature>
<organism evidence="2 3">
    <name type="scientific">Ruminococcus albus</name>
    <dbReference type="NCBI Taxonomy" id="1264"/>
    <lineage>
        <taxon>Bacteria</taxon>
        <taxon>Bacillati</taxon>
        <taxon>Bacillota</taxon>
        <taxon>Clostridia</taxon>
        <taxon>Eubacteriales</taxon>
        <taxon>Oscillospiraceae</taxon>
        <taxon>Ruminococcus</taxon>
    </lineage>
</organism>
<gene>
    <name evidence="2" type="ORF">SAMN05216469_1227</name>
</gene>
<evidence type="ECO:0000313" key="2">
    <source>
        <dbReference type="EMBL" id="SEL35499.1"/>
    </source>
</evidence>
<proteinExistence type="predicted"/>
<dbReference type="InterPro" id="IPR003959">
    <property type="entry name" value="ATPase_AAA_core"/>
</dbReference>
<dbReference type="Proteomes" id="UP000186015">
    <property type="component" value="Unassembled WGS sequence"/>
</dbReference>
<dbReference type="GO" id="GO:0005524">
    <property type="term" value="F:ATP binding"/>
    <property type="evidence" value="ECO:0007669"/>
    <property type="project" value="InterPro"/>
</dbReference>
<dbReference type="SUPFAM" id="SSF52540">
    <property type="entry name" value="P-loop containing nucleoside triphosphate hydrolases"/>
    <property type="match status" value="1"/>
</dbReference>
<evidence type="ECO:0000313" key="3">
    <source>
        <dbReference type="Proteomes" id="UP000186015"/>
    </source>
</evidence>
<reference evidence="2 3" key="1">
    <citation type="submission" date="2016-10" db="EMBL/GenBank/DDBJ databases">
        <authorList>
            <person name="de Groot N.N."/>
        </authorList>
    </citation>
    <scope>NUCLEOTIDE SEQUENCE [LARGE SCALE GENOMIC DNA]</scope>
    <source>
        <strain evidence="2 3">KH2T6</strain>
    </source>
</reference>
<name>A0A1H7PIQ7_RUMAL</name>
<dbReference type="AlphaFoldDB" id="A0A1H7PIQ7"/>
<dbReference type="PANTHER" id="PTHR43581:SF4">
    <property type="entry name" value="ATP_GTP PHOSPHATASE"/>
    <property type="match status" value="1"/>
</dbReference>
<protein>
    <recommendedName>
        <fullName evidence="1">ATPase AAA-type core domain-containing protein</fullName>
    </recommendedName>
</protein>
<dbReference type="Gene3D" id="3.40.50.300">
    <property type="entry name" value="P-loop containing nucleotide triphosphate hydrolases"/>
    <property type="match status" value="1"/>
</dbReference>
<dbReference type="EMBL" id="FOAT01000022">
    <property type="protein sequence ID" value="SEL35499.1"/>
    <property type="molecule type" value="Genomic_DNA"/>
</dbReference>
<accession>A0A1H7PIQ7</accession>
<dbReference type="RefSeq" id="WP_074835812.1">
    <property type="nucleotide sequence ID" value="NZ_FOAT01000022.1"/>
</dbReference>
<dbReference type="GO" id="GO:0016887">
    <property type="term" value="F:ATP hydrolysis activity"/>
    <property type="evidence" value="ECO:0007669"/>
    <property type="project" value="InterPro"/>
</dbReference>
<dbReference type="Pfam" id="PF13304">
    <property type="entry name" value="AAA_21"/>
    <property type="match status" value="1"/>
</dbReference>
<dbReference type="PANTHER" id="PTHR43581">
    <property type="entry name" value="ATP/GTP PHOSPHATASE"/>
    <property type="match status" value="1"/>
</dbReference>
<dbReference type="OrthoDB" id="9809324at2"/>
<dbReference type="InterPro" id="IPR027417">
    <property type="entry name" value="P-loop_NTPase"/>
</dbReference>
<dbReference type="InterPro" id="IPR051396">
    <property type="entry name" value="Bact_Antivir_Def_Nuclease"/>
</dbReference>